<organism evidence="1 2">
    <name type="scientific">Hymenobacter jeollabukensis</name>
    <dbReference type="NCBI Taxonomy" id="2025313"/>
    <lineage>
        <taxon>Bacteria</taxon>
        <taxon>Pseudomonadati</taxon>
        <taxon>Bacteroidota</taxon>
        <taxon>Cytophagia</taxon>
        <taxon>Cytophagales</taxon>
        <taxon>Hymenobacteraceae</taxon>
        <taxon>Hymenobacter</taxon>
    </lineage>
</organism>
<accession>A0A5R8WKK7</accession>
<dbReference type="EMBL" id="VAJM01000013">
    <property type="protein sequence ID" value="TLM89420.1"/>
    <property type="molecule type" value="Genomic_DNA"/>
</dbReference>
<protein>
    <submittedName>
        <fullName evidence="1">Uncharacterized protein</fullName>
    </submittedName>
</protein>
<dbReference type="AlphaFoldDB" id="A0A5R8WKK7"/>
<keyword evidence="2" id="KW-1185">Reference proteome</keyword>
<sequence>MNVTETPGIITQEQFDNGTSQWQQAVSTHNLELLQGCFSGGTDLLQYVSFPIDQITKLVSTIGLYRIKAKFCLLPDAATSLLHFAVVLFAADSNNLRISSYYVNFPYWSSTVPPSLPTAEVPHSLAQVWLDNWKVLTNVEPSMFEVYGSPLEGYTFEAEDFIRPFFGLQAGAQADLHVRFGLHEYYQNTPTGDVEMRTLGLVLQLYSPGQTSEPVFDISMPCPYTC</sequence>
<proteinExistence type="predicted"/>
<comment type="caution">
    <text evidence="1">The sequence shown here is derived from an EMBL/GenBank/DDBJ whole genome shotgun (WGS) entry which is preliminary data.</text>
</comment>
<dbReference type="Proteomes" id="UP000305517">
    <property type="component" value="Unassembled WGS sequence"/>
</dbReference>
<evidence type="ECO:0000313" key="1">
    <source>
        <dbReference type="EMBL" id="TLM89420.1"/>
    </source>
</evidence>
<evidence type="ECO:0000313" key="2">
    <source>
        <dbReference type="Proteomes" id="UP000305517"/>
    </source>
</evidence>
<reference evidence="1 2" key="1">
    <citation type="submission" date="2019-05" db="EMBL/GenBank/DDBJ databases">
        <title>Hymenobacter edaphi sp. nov., isolated from abandoned arsenic-contaminated farmland soil.</title>
        <authorList>
            <person name="Nie L."/>
        </authorList>
    </citation>
    <scope>NUCLEOTIDE SEQUENCE [LARGE SCALE GENOMIC DNA]</scope>
    <source>
        <strain evidence="1 2">1-3-3-8</strain>
    </source>
</reference>
<dbReference type="RefSeq" id="WP_138080397.1">
    <property type="nucleotide sequence ID" value="NZ_VAJM01000013.1"/>
</dbReference>
<name>A0A5R8WKK7_9BACT</name>
<gene>
    <name evidence="1" type="ORF">FDY95_20315</name>
</gene>
<dbReference type="OrthoDB" id="647860at2"/>